<dbReference type="EnsemblPlants" id="evm.model.02.553">
    <property type="protein sequence ID" value="cds.evm.model.02.553"/>
    <property type="gene ID" value="evm.TU.02.553"/>
</dbReference>
<evidence type="ECO:0000256" key="4">
    <source>
        <dbReference type="ARBA" id="ARBA00004742"/>
    </source>
</evidence>
<keyword evidence="14" id="KW-1185">Reference proteome</keyword>
<dbReference type="EMBL" id="UZAU01000117">
    <property type="status" value="NOT_ANNOTATED_CDS"/>
    <property type="molecule type" value="Genomic_DNA"/>
</dbReference>
<dbReference type="InterPro" id="IPR035990">
    <property type="entry name" value="TIM_sf"/>
</dbReference>
<evidence type="ECO:0000256" key="2">
    <source>
        <dbReference type="ARBA" id="ARBA00004496"/>
    </source>
</evidence>
<dbReference type="PROSITE" id="PS51440">
    <property type="entry name" value="TIM_2"/>
    <property type="match status" value="1"/>
</dbReference>
<dbReference type="InterPro" id="IPR022896">
    <property type="entry name" value="TrioseP_Isoase_bac/euk"/>
</dbReference>
<dbReference type="Gene3D" id="3.20.20.70">
    <property type="entry name" value="Aldolase class I"/>
    <property type="match status" value="1"/>
</dbReference>
<dbReference type="Proteomes" id="UP000596661">
    <property type="component" value="Chromosome 2"/>
</dbReference>
<name>A0A803P1K0_CANSA</name>
<keyword evidence="11" id="KW-0413">Isomerase</keyword>
<comment type="subcellular location">
    <subcellularLocation>
        <location evidence="2">Cytoplasm</location>
    </subcellularLocation>
</comment>
<dbReference type="NCBIfam" id="TIGR00419">
    <property type="entry name" value="tim"/>
    <property type="match status" value="1"/>
</dbReference>
<evidence type="ECO:0000256" key="6">
    <source>
        <dbReference type="ARBA" id="ARBA00011738"/>
    </source>
</evidence>
<evidence type="ECO:0000256" key="12">
    <source>
        <dbReference type="ARBA" id="ARBA00039870"/>
    </source>
</evidence>
<dbReference type="GO" id="GO:0004807">
    <property type="term" value="F:triose-phosphate isomerase activity"/>
    <property type="evidence" value="ECO:0007669"/>
    <property type="project" value="UniProtKB-EC"/>
</dbReference>
<proteinExistence type="inferred from homology"/>
<protein>
    <recommendedName>
        <fullName evidence="12">Triosephosphate isomerase, cytosolic</fullName>
        <ecNumber evidence="7">5.3.1.1</ecNumber>
    </recommendedName>
</protein>
<dbReference type="PROSITE" id="PS00171">
    <property type="entry name" value="TIM_1"/>
    <property type="match status" value="1"/>
</dbReference>
<reference evidence="13" key="1">
    <citation type="submission" date="2018-11" db="EMBL/GenBank/DDBJ databases">
        <authorList>
            <person name="Grassa J C."/>
        </authorList>
    </citation>
    <scope>NUCLEOTIDE SEQUENCE [LARGE SCALE GENOMIC DNA]</scope>
</reference>
<dbReference type="PANTHER" id="PTHR21139:SF34">
    <property type="entry name" value="TRIOSEPHOSPHATE ISOMERASE, CYTOSOLIC"/>
    <property type="match status" value="1"/>
</dbReference>
<evidence type="ECO:0000256" key="11">
    <source>
        <dbReference type="ARBA" id="ARBA00023235"/>
    </source>
</evidence>
<dbReference type="FunFam" id="3.20.20.70:FF:000025">
    <property type="entry name" value="Triosephosphate isomerase"/>
    <property type="match status" value="1"/>
</dbReference>
<dbReference type="InterPro" id="IPR000652">
    <property type="entry name" value="Triosephosphate_isomerase"/>
</dbReference>
<accession>A0A803P1K0</accession>
<sequence>MGRKFFVGGNWKCNGTTEEVKKIINTLNEAQVPSQDVVEVVVSPPYVFLPTVKSLLRPDFHVAAQNCWVKKGGAFTGEVSAEMLVNLDIPWVIVGHSERRLILGESNEFVGDKVAYALSQKLKVIACVGETLEQREAGSTLEVVAAQTKAIADRVSNWDDVVLAYEPVWAIGTGKVASPAQAQEVHTELRKWLQANISAEVAASTRIIYGGSVNGANCKELAAKPDVDGFLVGGASLKPEFIDIIKSAEVKKNA</sequence>
<dbReference type="GO" id="GO:0019563">
    <property type="term" value="P:glycerol catabolic process"/>
    <property type="evidence" value="ECO:0007669"/>
    <property type="project" value="TreeGrafter"/>
</dbReference>
<comment type="pathway">
    <text evidence="3">Carbohydrate degradation; glycolysis; D-glyceraldehyde 3-phosphate from glycerone phosphate: step 1/1.</text>
</comment>
<dbReference type="GO" id="GO:0006096">
    <property type="term" value="P:glycolytic process"/>
    <property type="evidence" value="ECO:0007669"/>
    <property type="project" value="UniProtKB-KW"/>
</dbReference>
<dbReference type="GO" id="GO:0005829">
    <property type="term" value="C:cytosol"/>
    <property type="evidence" value="ECO:0007669"/>
    <property type="project" value="TreeGrafter"/>
</dbReference>
<dbReference type="OMA" id="MHWADAG"/>
<evidence type="ECO:0000313" key="14">
    <source>
        <dbReference type="Proteomes" id="UP000596661"/>
    </source>
</evidence>
<dbReference type="InterPro" id="IPR020861">
    <property type="entry name" value="Triosephosphate_isomerase_AS"/>
</dbReference>
<dbReference type="Gramene" id="evm.model.02.553">
    <property type="protein sequence ID" value="cds.evm.model.02.553"/>
    <property type="gene ID" value="evm.TU.02.553"/>
</dbReference>
<evidence type="ECO:0000313" key="13">
    <source>
        <dbReference type="EnsemblPlants" id="cds.evm.model.02.553"/>
    </source>
</evidence>
<evidence type="ECO:0000256" key="5">
    <source>
        <dbReference type="ARBA" id="ARBA00007422"/>
    </source>
</evidence>
<dbReference type="CDD" id="cd00311">
    <property type="entry name" value="TIM"/>
    <property type="match status" value="1"/>
</dbReference>
<dbReference type="InterPro" id="IPR013785">
    <property type="entry name" value="Aldolase_TIM"/>
</dbReference>
<evidence type="ECO:0000256" key="1">
    <source>
        <dbReference type="ARBA" id="ARBA00000474"/>
    </source>
</evidence>
<evidence type="ECO:0000256" key="9">
    <source>
        <dbReference type="ARBA" id="ARBA00022490"/>
    </source>
</evidence>
<keyword evidence="10" id="KW-0324">Glycolysis</keyword>
<reference evidence="13" key="2">
    <citation type="submission" date="2021-03" db="UniProtKB">
        <authorList>
            <consortium name="EnsemblPlants"/>
        </authorList>
    </citation>
    <scope>IDENTIFICATION</scope>
</reference>
<dbReference type="OrthoDB" id="6715177at2759"/>
<keyword evidence="9" id="KW-0963">Cytoplasm</keyword>
<dbReference type="SUPFAM" id="SSF51351">
    <property type="entry name" value="Triosephosphate isomerase (TIM)"/>
    <property type="match status" value="1"/>
</dbReference>
<comment type="pathway">
    <text evidence="4">Carbohydrate biosynthesis; gluconeogenesis.</text>
</comment>
<evidence type="ECO:0000256" key="7">
    <source>
        <dbReference type="ARBA" id="ARBA00011940"/>
    </source>
</evidence>
<dbReference type="GO" id="GO:0046166">
    <property type="term" value="P:glyceraldehyde-3-phosphate biosynthetic process"/>
    <property type="evidence" value="ECO:0007669"/>
    <property type="project" value="TreeGrafter"/>
</dbReference>
<evidence type="ECO:0000256" key="3">
    <source>
        <dbReference type="ARBA" id="ARBA00004680"/>
    </source>
</evidence>
<dbReference type="GO" id="GO:0006094">
    <property type="term" value="P:gluconeogenesis"/>
    <property type="evidence" value="ECO:0007669"/>
    <property type="project" value="UniProtKB-KW"/>
</dbReference>
<dbReference type="Pfam" id="PF00121">
    <property type="entry name" value="TIM"/>
    <property type="match status" value="1"/>
</dbReference>
<comment type="similarity">
    <text evidence="5">Belongs to the triosephosphate isomerase family.</text>
</comment>
<evidence type="ECO:0000256" key="8">
    <source>
        <dbReference type="ARBA" id="ARBA00022432"/>
    </source>
</evidence>
<comment type="catalytic activity">
    <reaction evidence="1">
        <text>D-glyceraldehyde 3-phosphate = dihydroxyacetone phosphate</text>
        <dbReference type="Rhea" id="RHEA:18585"/>
        <dbReference type="ChEBI" id="CHEBI:57642"/>
        <dbReference type="ChEBI" id="CHEBI:59776"/>
        <dbReference type="EC" id="5.3.1.1"/>
    </reaction>
</comment>
<keyword evidence="8" id="KW-0312">Gluconeogenesis</keyword>
<comment type="subunit">
    <text evidence="6">Homodimer.</text>
</comment>
<dbReference type="PANTHER" id="PTHR21139">
    <property type="entry name" value="TRIOSEPHOSPHATE ISOMERASE"/>
    <property type="match status" value="1"/>
</dbReference>
<organism evidence="13 14">
    <name type="scientific">Cannabis sativa</name>
    <name type="common">Hemp</name>
    <name type="synonym">Marijuana</name>
    <dbReference type="NCBI Taxonomy" id="3483"/>
    <lineage>
        <taxon>Eukaryota</taxon>
        <taxon>Viridiplantae</taxon>
        <taxon>Streptophyta</taxon>
        <taxon>Embryophyta</taxon>
        <taxon>Tracheophyta</taxon>
        <taxon>Spermatophyta</taxon>
        <taxon>Magnoliopsida</taxon>
        <taxon>eudicotyledons</taxon>
        <taxon>Gunneridae</taxon>
        <taxon>Pentapetalae</taxon>
        <taxon>rosids</taxon>
        <taxon>fabids</taxon>
        <taxon>Rosales</taxon>
        <taxon>Cannabaceae</taxon>
        <taxon>Cannabis</taxon>
    </lineage>
</organism>
<dbReference type="AlphaFoldDB" id="A0A803P1K0"/>
<dbReference type="EC" id="5.3.1.1" evidence="7"/>
<evidence type="ECO:0000256" key="10">
    <source>
        <dbReference type="ARBA" id="ARBA00023152"/>
    </source>
</evidence>
<dbReference type="HAMAP" id="MF_00147_B">
    <property type="entry name" value="TIM_B"/>
    <property type="match status" value="1"/>
</dbReference>